<dbReference type="Gene3D" id="1.10.287.160">
    <property type="entry name" value="HR1 repeat"/>
    <property type="match status" value="1"/>
</dbReference>
<proteinExistence type="predicted"/>
<dbReference type="Proteomes" id="UP001139068">
    <property type="component" value="Unassembled WGS sequence"/>
</dbReference>
<evidence type="ECO:0000256" key="3">
    <source>
        <dbReference type="ARBA" id="ARBA00023163"/>
    </source>
</evidence>
<evidence type="ECO:0000256" key="2">
    <source>
        <dbReference type="ARBA" id="ARBA00023125"/>
    </source>
</evidence>
<dbReference type="PANTHER" id="PTHR38465">
    <property type="entry name" value="HTH-TYPE TRANSCRIPTIONAL REGULATOR MJ1563-RELATED"/>
    <property type="match status" value="1"/>
</dbReference>
<dbReference type="RefSeq" id="WP_243072182.1">
    <property type="nucleotide sequence ID" value="NZ_JAIVFL010000001.1"/>
</dbReference>
<keyword evidence="1" id="KW-0805">Transcription regulation</keyword>
<evidence type="ECO:0000313" key="5">
    <source>
        <dbReference type="Proteomes" id="UP001139068"/>
    </source>
</evidence>
<accession>A0ABS9YXF5</accession>
<dbReference type="PANTHER" id="PTHR38465:SF2">
    <property type="entry name" value="HTH-TYPE TRANSCRIPTIONAL REGULATOR MMPR5"/>
    <property type="match status" value="1"/>
</dbReference>
<protein>
    <recommendedName>
        <fullName evidence="6">MarR family transcriptional regulator</fullName>
    </recommendedName>
</protein>
<comment type="caution">
    <text evidence="4">The sequence shown here is derived from an EMBL/GenBank/DDBJ whole genome shotgun (WGS) entry which is preliminary data.</text>
</comment>
<keyword evidence="5" id="KW-1185">Reference proteome</keyword>
<reference evidence="4" key="1">
    <citation type="journal article" date="2022" name="ISME J.">
        <title>Identification of active gaseous-alkane degraders at natural gas seeps.</title>
        <authorList>
            <person name="Farhan Ul Haque M."/>
            <person name="Hernandez M."/>
            <person name="Crombie A.T."/>
            <person name="Murrell J.C."/>
        </authorList>
    </citation>
    <scope>NUCLEOTIDE SEQUENCE</scope>
    <source>
        <strain evidence="4">ANDR5</strain>
    </source>
</reference>
<dbReference type="InterPro" id="IPR036388">
    <property type="entry name" value="WH-like_DNA-bd_sf"/>
</dbReference>
<evidence type="ECO:0008006" key="6">
    <source>
        <dbReference type="Google" id="ProtNLM"/>
    </source>
</evidence>
<dbReference type="InterPro" id="IPR052362">
    <property type="entry name" value="HTH-GbsR_regulator"/>
</dbReference>
<evidence type="ECO:0000256" key="1">
    <source>
        <dbReference type="ARBA" id="ARBA00023015"/>
    </source>
</evidence>
<evidence type="ECO:0000313" key="4">
    <source>
        <dbReference type="EMBL" id="MCI4675927.1"/>
    </source>
</evidence>
<sequence length="160" mass="18180">MTRPRSERRKRAAGWQDAFVEELGALGPEIGLPRAMMRITAWMMVCDPPERCSPSRHIRDGLHLSAAAVSIATRQLITAGMLERISRSGDRQIYYRLASGSWDAPLEAKLRALGRLRQVADKGIAVAGNRADYRLIEVRDAFAWFEDQLDQHIKQRQQPR</sequence>
<dbReference type="Gene3D" id="1.10.10.10">
    <property type="entry name" value="Winged helix-like DNA-binding domain superfamily/Winged helix DNA-binding domain"/>
    <property type="match status" value="1"/>
</dbReference>
<keyword evidence="2" id="KW-0238">DNA-binding</keyword>
<dbReference type="InterPro" id="IPR036390">
    <property type="entry name" value="WH_DNA-bd_sf"/>
</dbReference>
<gene>
    <name evidence="4" type="ORF">K9U37_14010</name>
</gene>
<organism evidence="4 5">
    <name type="scientific">Candidatus Mycolicibacterium alkanivorans</name>
    <dbReference type="NCBI Taxonomy" id="2954114"/>
    <lineage>
        <taxon>Bacteria</taxon>
        <taxon>Bacillati</taxon>
        <taxon>Actinomycetota</taxon>
        <taxon>Actinomycetes</taxon>
        <taxon>Mycobacteriales</taxon>
        <taxon>Mycobacteriaceae</taxon>
        <taxon>Mycolicibacterium</taxon>
    </lineage>
</organism>
<keyword evidence="3" id="KW-0804">Transcription</keyword>
<dbReference type="SUPFAM" id="SSF46785">
    <property type="entry name" value="Winged helix' DNA-binding domain"/>
    <property type="match status" value="1"/>
</dbReference>
<dbReference type="EMBL" id="JAIVFL010000001">
    <property type="protein sequence ID" value="MCI4675927.1"/>
    <property type="molecule type" value="Genomic_DNA"/>
</dbReference>
<name>A0ABS9YXF5_9MYCO</name>